<dbReference type="EMBL" id="MG757157">
    <property type="protein sequence ID" value="AVD99757.1"/>
    <property type="molecule type" value="Genomic_DNA"/>
</dbReference>
<proteinExistence type="predicted"/>
<organism evidence="1 2">
    <name type="scientific">Gordonia phage Flapper</name>
    <dbReference type="NCBI Taxonomy" id="2079415"/>
    <lineage>
        <taxon>Viruses</taxon>
        <taxon>Duplodnaviria</taxon>
        <taxon>Heunggongvirae</taxon>
        <taxon>Uroviricota</taxon>
        <taxon>Caudoviricetes</taxon>
        <taxon>Zierdtviridae</taxon>
        <taxon>Emilbogenvirinae</taxon>
        <taxon>Gruunavirus</taxon>
        <taxon>Gruunavirus flapper</taxon>
    </lineage>
</organism>
<evidence type="ECO:0000313" key="1">
    <source>
        <dbReference type="EMBL" id="AVD99757.1"/>
    </source>
</evidence>
<dbReference type="Proteomes" id="UP000240601">
    <property type="component" value="Segment"/>
</dbReference>
<evidence type="ECO:0000313" key="2">
    <source>
        <dbReference type="Proteomes" id="UP000240601"/>
    </source>
</evidence>
<name>A0A2L1IX45_9CAUD</name>
<sequence>MKRLLAPFAGLRFRREYAVEWLHWGPDPVRLGTTKLLTTQSEPTRTYEVAKSAAEWLNDSATIVWARVVERTVREERPHWWHPWRTTGETRWYELALGGSAEKPIFQMED</sequence>
<accession>A0A2L1IX45</accession>
<reference evidence="1 2" key="1">
    <citation type="submission" date="2018-01" db="EMBL/GenBank/DDBJ databases">
        <authorList>
            <person name="Freeman E."/>
            <person name="St-Pierre M."/>
            <person name="Tero B."/>
            <person name="Wilson B."/>
            <person name="King B."/>
            <person name="Molloy S.D."/>
            <person name="Garlena R.A."/>
            <person name="Russell D.A."/>
            <person name="Pope W.H."/>
            <person name="Jacobs-Sera D."/>
            <person name="Hendrix R.W."/>
            <person name="Hatfull G.F."/>
        </authorList>
    </citation>
    <scope>NUCLEOTIDE SEQUENCE [LARGE SCALE GENOMIC DNA]</scope>
</reference>
<keyword evidence="2" id="KW-1185">Reference proteome</keyword>
<protein>
    <submittedName>
        <fullName evidence="1">Uncharacterized protein</fullName>
    </submittedName>
</protein>
<gene>
    <name evidence="1" type="ORF">SEA_FLAPPER_12</name>
</gene>